<dbReference type="Gene3D" id="1.40.20.10">
    <property type="entry name" value="CHAD domain"/>
    <property type="match status" value="1"/>
</dbReference>
<dbReference type="Proteomes" id="UP000607397">
    <property type="component" value="Unassembled WGS sequence"/>
</dbReference>
<dbReference type="InterPro" id="IPR038186">
    <property type="entry name" value="CHAD_dom_sf"/>
</dbReference>
<dbReference type="Pfam" id="PF05235">
    <property type="entry name" value="CHAD"/>
    <property type="match status" value="1"/>
</dbReference>
<protein>
    <submittedName>
        <fullName evidence="2">CHAD domain-containing protein</fullName>
    </submittedName>
</protein>
<dbReference type="AlphaFoldDB" id="A0A8K2A8K0"/>
<dbReference type="SMART" id="SM00880">
    <property type="entry name" value="CHAD"/>
    <property type="match status" value="1"/>
</dbReference>
<accession>A0A8K2A8K0</accession>
<reference evidence="2" key="1">
    <citation type="submission" date="2019-12" db="EMBL/GenBank/DDBJ databases">
        <title>High-Quality draft genome sequences of three cyanobacteria isolated from the limestone walls of the Old Cathedral of Coimbra.</title>
        <authorList>
            <person name="Tiago I."/>
            <person name="Soares F."/>
            <person name="Portugal A."/>
        </authorList>
    </citation>
    <scope>NUCLEOTIDE SEQUENCE [LARGE SCALE GENOMIC DNA]</scope>
    <source>
        <strain evidence="2">C</strain>
    </source>
</reference>
<dbReference type="PANTHER" id="PTHR39339">
    <property type="entry name" value="SLR1444 PROTEIN"/>
    <property type="match status" value="1"/>
</dbReference>
<evidence type="ECO:0000313" key="2">
    <source>
        <dbReference type="EMBL" id="NCJ08119.1"/>
    </source>
</evidence>
<sequence>MTNSTIQASAQEDLRGRKTSLRLSELMVGEAAHQAIHKHFHKAIKQEASVLKDEDPEPLHQMRVGMRRLRTALQVFAMAVDLPKHAQDAKIRKLARQLGTVRDLDVLLLWFQDYIQTTPMPTTETAVVEGVMQQLGRDRTKRAKQMFKLLRGKRYQNFQSAYESWLAHPTYLPPANRPMALMVPDLLLPLVCNLLCHPGWWVGIHWTERTATPQSLPDDETYHRDWGPPLHDLRKQIKRVRYQAEFLVDFYETDISEYTQSFRQMQDLLGELQDSEVLIHFLKQQLGVKWAAAAPSLSQYFQRQRLDLWQQWQPFQQQYLDLGFRDRLRTSLAQVRPPSQLPLTKTPLSG</sequence>
<keyword evidence="3" id="KW-1185">Reference proteome</keyword>
<dbReference type="PANTHER" id="PTHR39339:SF1">
    <property type="entry name" value="CHAD DOMAIN-CONTAINING PROTEIN"/>
    <property type="match status" value="1"/>
</dbReference>
<dbReference type="InterPro" id="IPR007899">
    <property type="entry name" value="CHAD_dom"/>
</dbReference>
<dbReference type="RefSeq" id="WP_161826595.1">
    <property type="nucleotide sequence ID" value="NZ_WVIC01000041.1"/>
</dbReference>
<comment type="caution">
    <text evidence="2">The sequence shown here is derived from an EMBL/GenBank/DDBJ whole genome shotgun (WGS) entry which is preliminary data.</text>
</comment>
<evidence type="ECO:0000259" key="1">
    <source>
        <dbReference type="PROSITE" id="PS51708"/>
    </source>
</evidence>
<evidence type="ECO:0000313" key="3">
    <source>
        <dbReference type="Proteomes" id="UP000607397"/>
    </source>
</evidence>
<proteinExistence type="predicted"/>
<gene>
    <name evidence="2" type="ORF">GS597_16720</name>
</gene>
<dbReference type="EMBL" id="WVIC01000041">
    <property type="protein sequence ID" value="NCJ08119.1"/>
    <property type="molecule type" value="Genomic_DNA"/>
</dbReference>
<organism evidence="2 3">
    <name type="scientific">Petrachloros mirabilis ULC683</name>
    <dbReference type="NCBI Taxonomy" id="2781853"/>
    <lineage>
        <taxon>Bacteria</taxon>
        <taxon>Bacillati</taxon>
        <taxon>Cyanobacteriota</taxon>
        <taxon>Cyanophyceae</taxon>
        <taxon>Synechococcales</taxon>
        <taxon>Petrachlorosaceae</taxon>
        <taxon>Petrachloros</taxon>
        <taxon>Petrachloros mirabilis</taxon>
    </lineage>
</organism>
<name>A0A8K2A8K0_9CYAN</name>
<dbReference type="PROSITE" id="PS51708">
    <property type="entry name" value="CHAD"/>
    <property type="match status" value="1"/>
</dbReference>
<feature type="domain" description="CHAD" evidence="1">
    <location>
        <begin position="25"/>
        <end position="317"/>
    </location>
</feature>